<gene>
    <name evidence="8" type="ORF">EMCG_01646</name>
</gene>
<evidence type="ECO:0000259" key="7">
    <source>
        <dbReference type="PROSITE" id="PS51194"/>
    </source>
</evidence>
<dbReference type="GO" id="GO:0000724">
    <property type="term" value="P:double-strand break repair via homologous recombination"/>
    <property type="evidence" value="ECO:0007669"/>
    <property type="project" value="TreeGrafter"/>
</dbReference>
<evidence type="ECO:0000313" key="8">
    <source>
        <dbReference type="EMBL" id="KKZ64044.1"/>
    </source>
</evidence>
<evidence type="ECO:0000256" key="1">
    <source>
        <dbReference type="ARBA" id="ARBA00005446"/>
    </source>
</evidence>
<proteinExistence type="inferred from homology"/>
<dbReference type="SUPFAM" id="SSF52540">
    <property type="entry name" value="P-loop containing nucleoside triphosphate hydrolases"/>
    <property type="match status" value="1"/>
</dbReference>
<dbReference type="SMART" id="SM00490">
    <property type="entry name" value="HELICc"/>
    <property type="match status" value="1"/>
</dbReference>
<keyword evidence="3" id="KW-0413">Isomerase</keyword>
<evidence type="ECO:0000313" key="9">
    <source>
        <dbReference type="Proteomes" id="UP000034164"/>
    </source>
</evidence>
<dbReference type="GO" id="GO:0005737">
    <property type="term" value="C:cytoplasm"/>
    <property type="evidence" value="ECO:0007669"/>
    <property type="project" value="TreeGrafter"/>
</dbReference>
<evidence type="ECO:0000256" key="3">
    <source>
        <dbReference type="ARBA" id="ARBA00023235"/>
    </source>
</evidence>
<dbReference type="AlphaFoldDB" id="A0A0G2J2E6"/>
<dbReference type="InterPro" id="IPR027417">
    <property type="entry name" value="P-loop_NTPase"/>
</dbReference>
<comment type="similarity">
    <text evidence="1">Belongs to the helicase family. RecQ subfamily.</text>
</comment>
<dbReference type="GO" id="GO:0003677">
    <property type="term" value="F:DNA binding"/>
    <property type="evidence" value="ECO:0007669"/>
    <property type="project" value="UniProtKB-KW"/>
</dbReference>
<dbReference type="EC" id="5.6.2.4" evidence="6"/>
<dbReference type="Pfam" id="PF00271">
    <property type="entry name" value="Helicase_C"/>
    <property type="match status" value="1"/>
</dbReference>
<dbReference type="PROSITE" id="PS51194">
    <property type="entry name" value="HELICASE_CTER"/>
    <property type="match status" value="1"/>
</dbReference>
<organism evidence="8 9">
    <name type="scientific">[Emmonsia] crescens</name>
    <dbReference type="NCBI Taxonomy" id="73230"/>
    <lineage>
        <taxon>Eukaryota</taxon>
        <taxon>Fungi</taxon>
        <taxon>Dikarya</taxon>
        <taxon>Ascomycota</taxon>
        <taxon>Pezizomycotina</taxon>
        <taxon>Eurotiomycetes</taxon>
        <taxon>Eurotiomycetidae</taxon>
        <taxon>Onygenales</taxon>
        <taxon>Ajellomycetaceae</taxon>
        <taxon>Emergomyces</taxon>
    </lineage>
</organism>
<sequence>MGLLSLLRELECPMVFLTSTLPLLLVVQFERTMLLRGACMVRSFIMCRDISLSDIAEETAQAIECLVYHFMSGSAAEKVEMLQCWQDGDPAHIMATSVFDLGIDHPAVRWVVHVGVPCSMIDFAQEIGRLGRDGAGGQSLILVPS</sequence>
<evidence type="ECO:0000256" key="2">
    <source>
        <dbReference type="ARBA" id="ARBA00023125"/>
    </source>
</evidence>
<dbReference type="EMBL" id="LCZI01000882">
    <property type="protein sequence ID" value="KKZ64044.1"/>
    <property type="molecule type" value="Genomic_DNA"/>
</dbReference>
<comment type="caution">
    <text evidence="8">The sequence shown here is derived from an EMBL/GenBank/DDBJ whole genome shotgun (WGS) entry which is preliminary data.</text>
</comment>
<evidence type="ECO:0000256" key="4">
    <source>
        <dbReference type="ARBA" id="ARBA00023242"/>
    </source>
</evidence>
<dbReference type="GO" id="GO:0009378">
    <property type="term" value="F:four-way junction helicase activity"/>
    <property type="evidence" value="ECO:0007669"/>
    <property type="project" value="TreeGrafter"/>
</dbReference>
<feature type="domain" description="Helicase C-terminal" evidence="7">
    <location>
        <begin position="19"/>
        <end position="145"/>
    </location>
</feature>
<name>A0A0G2J2E6_9EURO</name>
<dbReference type="Gene3D" id="3.40.50.300">
    <property type="entry name" value="P-loop containing nucleotide triphosphate hydrolases"/>
    <property type="match status" value="1"/>
</dbReference>
<dbReference type="InterPro" id="IPR001650">
    <property type="entry name" value="Helicase_C-like"/>
</dbReference>
<dbReference type="OrthoDB" id="4502122at2759"/>
<dbReference type="VEuPathDB" id="FungiDB:EMCG_01646"/>
<evidence type="ECO:0000256" key="6">
    <source>
        <dbReference type="ARBA" id="ARBA00034808"/>
    </source>
</evidence>
<dbReference type="PANTHER" id="PTHR13710">
    <property type="entry name" value="DNA HELICASE RECQ FAMILY MEMBER"/>
    <property type="match status" value="1"/>
</dbReference>
<dbReference type="GO" id="GO:0043138">
    <property type="term" value="F:3'-5' DNA helicase activity"/>
    <property type="evidence" value="ECO:0007669"/>
    <property type="project" value="UniProtKB-EC"/>
</dbReference>
<accession>A0A0G2J2E6</accession>
<dbReference type="Proteomes" id="UP000034164">
    <property type="component" value="Unassembled WGS sequence"/>
</dbReference>
<dbReference type="GO" id="GO:0005634">
    <property type="term" value="C:nucleus"/>
    <property type="evidence" value="ECO:0007669"/>
    <property type="project" value="TreeGrafter"/>
</dbReference>
<dbReference type="PANTHER" id="PTHR13710:SF153">
    <property type="entry name" value="RECQ-LIKE DNA HELICASE BLM"/>
    <property type="match status" value="1"/>
</dbReference>
<protein>
    <recommendedName>
        <fullName evidence="6">DNA 3'-5' helicase</fullName>
        <ecNumber evidence="6">5.6.2.4</ecNumber>
    </recommendedName>
</protein>
<keyword evidence="2" id="KW-0238">DNA-binding</keyword>
<dbReference type="GO" id="GO:0005694">
    <property type="term" value="C:chromosome"/>
    <property type="evidence" value="ECO:0007669"/>
    <property type="project" value="TreeGrafter"/>
</dbReference>
<reference evidence="9" key="1">
    <citation type="journal article" date="2015" name="PLoS Genet.">
        <title>The dynamic genome and transcriptome of the human fungal pathogen Blastomyces and close relative Emmonsia.</title>
        <authorList>
            <person name="Munoz J.F."/>
            <person name="Gauthier G.M."/>
            <person name="Desjardins C.A."/>
            <person name="Gallo J.E."/>
            <person name="Holder J."/>
            <person name="Sullivan T.D."/>
            <person name="Marty A.J."/>
            <person name="Carmen J.C."/>
            <person name="Chen Z."/>
            <person name="Ding L."/>
            <person name="Gujja S."/>
            <person name="Magrini V."/>
            <person name="Misas E."/>
            <person name="Mitreva M."/>
            <person name="Priest M."/>
            <person name="Saif S."/>
            <person name="Whiston E.A."/>
            <person name="Young S."/>
            <person name="Zeng Q."/>
            <person name="Goldman W.E."/>
            <person name="Mardis E.R."/>
            <person name="Taylor J.W."/>
            <person name="McEwen J.G."/>
            <person name="Clay O.K."/>
            <person name="Klein B.S."/>
            <person name="Cuomo C.A."/>
        </authorList>
    </citation>
    <scope>NUCLEOTIDE SEQUENCE [LARGE SCALE GENOMIC DNA]</scope>
    <source>
        <strain evidence="9">UAMH 3008</strain>
    </source>
</reference>
<evidence type="ECO:0000256" key="5">
    <source>
        <dbReference type="ARBA" id="ARBA00034617"/>
    </source>
</evidence>
<comment type="catalytic activity">
    <reaction evidence="5">
        <text>Couples ATP hydrolysis with the unwinding of duplex DNA by translocating in the 3'-5' direction.</text>
        <dbReference type="EC" id="5.6.2.4"/>
    </reaction>
</comment>
<keyword evidence="4" id="KW-0539">Nucleus</keyword>